<accession>A0ABR2QU61</accession>
<keyword evidence="2" id="KW-1185">Reference proteome</keyword>
<dbReference type="EMBL" id="JBBPBN010000031">
    <property type="protein sequence ID" value="KAK9004261.1"/>
    <property type="molecule type" value="Genomic_DNA"/>
</dbReference>
<comment type="caution">
    <text evidence="1">The sequence shown here is derived from an EMBL/GenBank/DDBJ whole genome shotgun (WGS) entry which is preliminary data.</text>
</comment>
<organism evidence="1 2">
    <name type="scientific">Hibiscus sabdariffa</name>
    <name type="common">roselle</name>
    <dbReference type="NCBI Taxonomy" id="183260"/>
    <lineage>
        <taxon>Eukaryota</taxon>
        <taxon>Viridiplantae</taxon>
        <taxon>Streptophyta</taxon>
        <taxon>Embryophyta</taxon>
        <taxon>Tracheophyta</taxon>
        <taxon>Spermatophyta</taxon>
        <taxon>Magnoliopsida</taxon>
        <taxon>eudicotyledons</taxon>
        <taxon>Gunneridae</taxon>
        <taxon>Pentapetalae</taxon>
        <taxon>rosids</taxon>
        <taxon>malvids</taxon>
        <taxon>Malvales</taxon>
        <taxon>Malvaceae</taxon>
        <taxon>Malvoideae</taxon>
        <taxon>Hibiscus</taxon>
    </lineage>
</organism>
<gene>
    <name evidence="1" type="ORF">V6N11_002067</name>
</gene>
<evidence type="ECO:0000313" key="2">
    <source>
        <dbReference type="Proteomes" id="UP001396334"/>
    </source>
</evidence>
<name>A0ABR2QU61_9ROSI</name>
<sequence length="84" mass="9732">MIEFEKKTVKPDCSILKHSLLSPFEVVSSTQREKKKEAFRISCFLPLCKGACSLRFIRGINFSILPSRYLSNNIWAEVHISWEV</sequence>
<proteinExistence type="predicted"/>
<evidence type="ECO:0000313" key="1">
    <source>
        <dbReference type="EMBL" id="KAK9004261.1"/>
    </source>
</evidence>
<dbReference type="Proteomes" id="UP001396334">
    <property type="component" value="Unassembled WGS sequence"/>
</dbReference>
<protein>
    <submittedName>
        <fullName evidence="1">Uncharacterized protein</fullName>
    </submittedName>
</protein>
<reference evidence="1 2" key="1">
    <citation type="journal article" date="2024" name="G3 (Bethesda)">
        <title>Genome assembly of Hibiscus sabdariffa L. provides insights into metabolisms of medicinal natural products.</title>
        <authorList>
            <person name="Kim T."/>
        </authorList>
    </citation>
    <scope>NUCLEOTIDE SEQUENCE [LARGE SCALE GENOMIC DNA]</scope>
    <source>
        <strain evidence="1">TK-2024</strain>
        <tissue evidence="1">Old leaves</tissue>
    </source>
</reference>